<gene>
    <name evidence="2" type="ORF">EYC84_008472</name>
</gene>
<keyword evidence="1" id="KW-0812">Transmembrane</keyword>
<protein>
    <submittedName>
        <fullName evidence="2">Uncharacterized protein</fullName>
    </submittedName>
</protein>
<feature type="transmembrane region" description="Helical" evidence="1">
    <location>
        <begin position="87"/>
        <end position="108"/>
    </location>
</feature>
<keyword evidence="1" id="KW-1133">Transmembrane helix</keyword>
<evidence type="ECO:0000313" key="2">
    <source>
        <dbReference type="EMBL" id="KAA8568053.1"/>
    </source>
</evidence>
<dbReference type="Proteomes" id="UP000322873">
    <property type="component" value="Unassembled WGS sequence"/>
</dbReference>
<proteinExistence type="predicted"/>
<reference evidence="2 3" key="1">
    <citation type="submission" date="2019-06" db="EMBL/GenBank/DDBJ databases">
        <title>Genome Sequence of the Brown Rot Fungal Pathogen Monilinia fructicola.</title>
        <authorList>
            <person name="De Miccolis Angelini R.M."/>
            <person name="Landi L."/>
            <person name="Abate D."/>
            <person name="Pollastro S."/>
            <person name="Romanazzi G."/>
            <person name="Faretra F."/>
        </authorList>
    </citation>
    <scope>NUCLEOTIDE SEQUENCE [LARGE SCALE GENOMIC DNA]</scope>
    <source>
        <strain evidence="2 3">Mfrc123</strain>
    </source>
</reference>
<keyword evidence="3" id="KW-1185">Reference proteome</keyword>
<accession>A0A5M9JI75</accession>
<name>A0A5M9JI75_MONFR</name>
<feature type="transmembrane region" description="Helical" evidence="1">
    <location>
        <begin position="114"/>
        <end position="132"/>
    </location>
</feature>
<keyword evidence="1" id="KW-0472">Membrane</keyword>
<evidence type="ECO:0000256" key="1">
    <source>
        <dbReference type="SAM" id="Phobius"/>
    </source>
</evidence>
<dbReference type="AlphaFoldDB" id="A0A5M9JI75"/>
<sequence>MIGPNFSTKKAPKLLLPLSQRAKVSLSHGMVWYGMVWSIKSLKSRSMTVFAPFNITTTTTTTTTTTSTATATATTTTTAATAITTTYYYLLLLTTTYYYLLTTTIYYYCYYLSIHHLLLLLINYAIFPLLVCTNERSSSLEGSGRLKLQRPKVATTEKGLRWIYYCIENCKSPVKGPLGFYSLEKPMYKPS</sequence>
<organism evidence="2 3">
    <name type="scientific">Monilinia fructicola</name>
    <name type="common">Brown rot fungus</name>
    <name type="synonym">Ciboria fructicola</name>
    <dbReference type="NCBI Taxonomy" id="38448"/>
    <lineage>
        <taxon>Eukaryota</taxon>
        <taxon>Fungi</taxon>
        <taxon>Dikarya</taxon>
        <taxon>Ascomycota</taxon>
        <taxon>Pezizomycotina</taxon>
        <taxon>Leotiomycetes</taxon>
        <taxon>Helotiales</taxon>
        <taxon>Sclerotiniaceae</taxon>
        <taxon>Monilinia</taxon>
    </lineage>
</organism>
<comment type="caution">
    <text evidence="2">The sequence shown here is derived from an EMBL/GenBank/DDBJ whole genome shotgun (WGS) entry which is preliminary data.</text>
</comment>
<dbReference type="EMBL" id="VICG01000010">
    <property type="protein sequence ID" value="KAA8568053.1"/>
    <property type="molecule type" value="Genomic_DNA"/>
</dbReference>
<evidence type="ECO:0000313" key="3">
    <source>
        <dbReference type="Proteomes" id="UP000322873"/>
    </source>
</evidence>